<evidence type="ECO:0000313" key="2">
    <source>
        <dbReference type="Proteomes" id="UP000593910"/>
    </source>
</evidence>
<organism evidence="1 2">
    <name type="scientific">Sulfurimonas marina</name>
    <dbReference type="NCBI Taxonomy" id="2590551"/>
    <lineage>
        <taxon>Bacteria</taxon>
        <taxon>Pseudomonadati</taxon>
        <taxon>Campylobacterota</taxon>
        <taxon>Epsilonproteobacteria</taxon>
        <taxon>Campylobacterales</taxon>
        <taxon>Sulfurimonadaceae</taxon>
        <taxon>Sulfurimonas</taxon>
    </lineage>
</organism>
<dbReference type="KEGG" id="smax:FJR03_06760"/>
<protein>
    <submittedName>
        <fullName evidence="1">Uncharacterized protein</fullName>
    </submittedName>
</protein>
<proteinExistence type="predicted"/>
<reference evidence="1 2" key="1">
    <citation type="submission" date="2019-06" db="EMBL/GenBank/DDBJ databases">
        <title>Sulfurimonas gotlandica sp. nov., a chemoautotrophic and psychrotolerant epsilonproteobacterium isolated from a pelagic redoxcline, and an emended description of the genus Sulfurimonas.</title>
        <authorList>
            <person name="Wang S."/>
            <person name="Jiang L."/>
            <person name="Shao Z."/>
        </authorList>
    </citation>
    <scope>NUCLEOTIDE SEQUENCE [LARGE SCALE GENOMIC DNA]</scope>
    <source>
        <strain evidence="1 2">B2</strain>
    </source>
</reference>
<sequence length="128" mass="15457">MGDEDYFYSLIYHSKIQKYEVKEVYKTRFYSLAKSLNIKDYDINSIENEQYIANLLNCFMKNNHYNFSVPLDINVPKNKLFFALLDQNIREGYTYKTPNFISIMNYTPNWILKIMPQWLKSIVKKIVR</sequence>
<dbReference type="EMBL" id="CP041165">
    <property type="protein sequence ID" value="QOP41460.1"/>
    <property type="molecule type" value="Genomic_DNA"/>
</dbReference>
<keyword evidence="2" id="KW-1185">Reference proteome</keyword>
<evidence type="ECO:0000313" key="1">
    <source>
        <dbReference type="EMBL" id="QOP41460.1"/>
    </source>
</evidence>
<name>A0A7M1AVL5_9BACT</name>
<dbReference type="Proteomes" id="UP000593910">
    <property type="component" value="Chromosome"/>
</dbReference>
<dbReference type="AlphaFoldDB" id="A0A7M1AVL5"/>
<accession>A0A7M1AVL5</accession>
<gene>
    <name evidence="1" type="ORF">FJR03_06760</name>
</gene>